<reference evidence="7" key="5">
    <citation type="submission" date="2018-04" db="UniProtKB">
        <authorList>
            <consortium name="EnsemblFungi"/>
        </authorList>
    </citation>
    <scope>IDENTIFICATION</scope>
    <source>
        <strain evidence="7">R3-111a-1</strain>
    </source>
</reference>
<dbReference type="STRING" id="644352.J3NV88"/>
<evidence type="ECO:0000256" key="3">
    <source>
        <dbReference type="SAM" id="Coils"/>
    </source>
</evidence>
<sequence>MAGLGALDTPRTNLGDATYLNGQHDLDLSEEVSFQSPSKDANVLQQLRNGGKASSLRTPRGNKRAPFSERHNLPAGIAGPEFTPLLKSATRRSAARRRGKENVASTPTGLLARIDEDLSPIPTVDNSVFGASRGTPSFVGRTPVPQVDSDSTVTTPMVMKRRNMGKSPLHDKNQLSLREQEGVIDRIEKENFGLKLKIHFLEEALRKAGPGFSEAALKENTELKVDKVTMQRDLQRYKKHLTSAEKDLENYRQQILEMQDKFRKRHATEDQRVELERLKLALEAKEADVADLQQRLDQSQRENDKAEKLQDEIGDLEADVREKDRIISQHEDELEDLNLRVQTAEDKAKDSQRRIVELEEKARASSKLQEANDAIEDLEADVRKLENQVEELKDKLQDAVDAKDRAEGDLEELQEEMANKSVVTKGLSRQVEEKLARLQDEVEDAHTKYAALEKRFDAKGHEVDDMKLKLKESRQEREAIDRERRSLAAEAQELQADLRATSDQKSLLQTRHDALTNESASLQRDVARLQREVSTLEAAVEQERQHALQIERSVQNQSKGEASRFKGEVAELRARLEEAEEERQRTIQSERNSRDQLKDEIERLKDEISDLQAEMREKDNMYDNDSEKWETEMHNLEAERDQARERAEGLQRTIEKLRDVEGALSSKEFKLQQAMDSEAQRHTKEAAVLERQIDDLQQDLEARQGMLEDLRRELSTVRDELRQARLDHQTEVDKVEGLEDEIEVLQTTLDEESERAAEEVEQARRECDDLKQQLKTLQAAVADSTRKQTSVSHEVAKHNAEHLERLKAQLAESTAKFTRATKEKQALQDQLASLDIDMYSLRASLAEAKAERDELEGEVRLAKLQGADTAKMDQERIELRTTKTKLDNEVRRLREENKSLAVRFTEVEAQLEQANQNDNDDTFRLDQERITLRTAKTKLDGEVRRLKEENKTLAARLREVEAELSMARQQGEQTVQLEQQRGDIVAAKAKLESELRRLKEDNMVLAAERAEIEEELLLLSKQRGDHTFELDQERINLRVAKTKLDNEVRRLKEENRQLAEHRLEVERRFDEEMDKAVTEEERLTHEMLQLQAKLRQSGDNQALTAARRKIRELERRVDDYEAQLAILGDGHNIEGNSDLSILRKDLTSARQKERDFAEREAAHKSTVRDLKRQISDLERMMHDAEMSRLLMSPATVEASTPAAGRSKMEATQLRNQLGLAHQVGQDLKKALREAERKSSTVREELQARIDELEDRSAALEQQLEDARAAAEEAAAAAQTTLAKYKTKLERYRRERDQYAAALEQQMQDNTNTASTAATEVTTEERRDLHALLRKAQLEAAAFERDVREQKTLVDELSKAQESLRMKLQRVRGERAAYRSEAEKMRRELGQLEVGNAELTKARDEAESAIVAHALLLAAREAELARLAGGRVPRGTPARGTAGGRG</sequence>
<dbReference type="OrthoDB" id="10255000at2759"/>
<dbReference type="InterPro" id="IPR012943">
    <property type="entry name" value="Cnn_1N"/>
</dbReference>
<comment type="subcellular location">
    <subcellularLocation>
        <location evidence="1">Cytoplasm</location>
    </subcellularLocation>
</comment>
<organism evidence="6">
    <name type="scientific">Gaeumannomyces tritici (strain R3-111a-1)</name>
    <name type="common">Wheat and barley take-all root rot fungus</name>
    <name type="synonym">Gaeumannomyces graminis var. tritici</name>
    <dbReference type="NCBI Taxonomy" id="644352"/>
    <lineage>
        <taxon>Eukaryota</taxon>
        <taxon>Fungi</taxon>
        <taxon>Dikarya</taxon>
        <taxon>Ascomycota</taxon>
        <taxon>Pezizomycotina</taxon>
        <taxon>Sordariomycetes</taxon>
        <taxon>Sordariomycetidae</taxon>
        <taxon>Magnaporthales</taxon>
        <taxon>Magnaporthaceae</taxon>
        <taxon>Gaeumannomyces</taxon>
    </lineage>
</organism>
<dbReference type="Pfam" id="PF07989">
    <property type="entry name" value="Cnn_1N"/>
    <property type="match status" value="1"/>
</dbReference>
<dbReference type="Gene3D" id="1.20.5.170">
    <property type="match status" value="1"/>
</dbReference>
<protein>
    <submittedName>
        <fullName evidence="6">Tropomyosin-1 alpha chain</fullName>
    </submittedName>
</protein>
<dbReference type="Proteomes" id="UP000006039">
    <property type="component" value="Unassembled WGS sequence"/>
</dbReference>
<reference evidence="6" key="2">
    <citation type="submission" date="2010-07" db="EMBL/GenBank/DDBJ databases">
        <authorList>
            <consortium name="The Broad Institute Genome Sequencing Platform"/>
            <consortium name="Broad Institute Genome Sequencing Center for Infectious Disease"/>
            <person name="Ma L.-J."/>
            <person name="Dead R."/>
            <person name="Young S."/>
            <person name="Zeng Q."/>
            <person name="Koehrsen M."/>
            <person name="Alvarado L."/>
            <person name="Berlin A."/>
            <person name="Chapman S.B."/>
            <person name="Chen Z."/>
            <person name="Freedman E."/>
            <person name="Gellesch M."/>
            <person name="Goldberg J."/>
            <person name="Griggs A."/>
            <person name="Gujja S."/>
            <person name="Heilman E.R."/>
            <person name="Heiman D."/>
            <person name="Hepburn T."/>
            <person name="Howarth C."/>
            <person name="Jen D."/>
            <person name="Larson L."/>
            <person name="Mehta T."/>
            <person name="Neiman D."/>
            <person name="Pearson M."/>
            <person name="Roberts A."/>
            <person name="Saif S."/>
            <person name="Shea T."/>
            <person name="Shenoy N."/>
            <person name="Sisk P."/>
            <person name="Stolte C."/>
            <person name="Sykes S."/>
            <person name="Walk T."/>
            <person name="White J."/>
            <person name="Yandava C."/>
            <person name="Haas B."/>
            <person name="Nusbaum C."/>
            <person name="Birren B."/>
        </authorList>
    </citation>
    <scope>NUCLEOTIDE SEQUENCE</scope>
    <source>
        <strain evidence="6">R3-111a-1</strain>
    </source>
</reference>
<dbReference type="GeneID" id="20345659"/>
<proteinExistence type="predicted"/>
<dbReference type="PANTHER" id="PTHR43941:SF1">
    <property type="entry name" value="STRUCTURAL MAINTENANCE OF CHROMOSOMES PROTEIN 2"/>
    <property type="match status" value="1"/>
</dbReference>
<feature type="coiled-coil region" evidence="3">
    <location>
        <begin position="1224"/>
        <end position="1401"/>
    </location>
</feature>
<dbReference type="PANTHER" id="PTHR43941">
    <property type="entry name" value="STRUCTURAL MAINTENANCE OF CHROMOSOMES PROTEIN 2"/>
    <property type="match status" value="1"/>
</dbReference>
<feature type="region of interest" description="Disordered" evidence="4">
    <location>
        <begin position="48"/>
        <end position="81"/>
    </location>
</feature>
<feature type="domain" description="Centrosomin N-terminal motif 1" evidence="5">
    <location>
        <begin position="176"/>
        <end position="249"/>
    </location>
</feature>
<accession>J3NV88</accession>
<evidence type="ECO:0000313" key="8">
    <source>
        <dbReference type="Proteomes" id="UP000006039"/>
    </source>
</evidence>
<gene>
    <name evidence="7" type="primary">20345659</name>
    <name evidence="6" type="ORF">GGTG_05201</name>
</gene>
<feature type="region of interest" description="Disordered" evidence="4">
    <location>
        <begin position="577"/>
        <end position="598"/>
    </location>
</feature>
<dbReference type="GO" id="GO:0005737">
    <property type="term" value="C:cytoplasm"/>
    <property type="evidence" value="ECO:0007669"/>
    <property type="project" value="UniProtKB-SubCell"/>
</dbReference>
<name>J3NV88_GAET3</name>
<keyword evidence="8" id="KW-1185">Reference proteome</keyword>
<dbReference type="HOGENOM" id="CLU_002168_1_0_1"/>
<evidence type="ECO:0000313" key="7">
    <source>
        <dbReference type="EnsemblFungi" id="EJT75264"/>
    </source>
</evidence>
<evidence type="ECO:0000256" key="1">
    <source>
        <dbReference type="ARBA" id="ARBA00004496"/>
    </source>
</evidence>
<dbReference type="GO" id="GO:0005815">
    <property type="term" value="C:microtubule organizing center"/>
    <property type="evidence" value="ECO:0007669"/>
    <property type="project" value="InterPro"/>
</dbReference>
<keyword evidence="2" id="KW-0963">Cytoplasm</keyword>
<evidence type="ECO:0000256" key="2">
    <source>
        <dbReference type="ARBA" id="ARBA00022490"/>
    </source>
</evidence>
<keyword evidence="3" id="KW-0175">Coiled coil</keyword>
<dbReference type="RefSeq" id="XP_009221264.1">
    <property type="nucleotide sequence ID" value="XM_009223000.1"/>
</dbReference>
<dbReference type="Gene3D" id="1.10.287.1490">
    <property type="match status" value="2"/>
</dbReference>
<evidence type="ECO:0000259" key="5">
    <source>
        <dbReference type="Pfam" id="PF07989"/>
    </source>
</evidence>
<feature type="coiled-coil region" evidence="3">
    <location>
        <begin position="1160"/>
        <end position="1187"/>
    </location>
</feature>
<dbReference type="EnsemblFungi" id="EJT75264">
    <property type="protein sequence ID" value="EJT75264"/>
    <property type="gene ID" value="GGTG_05201"/>
</dbReference>
<dbReference type="EMBL" id="GL385397">
    <property type="protein sequence ID" value="EJT75264.1"/>
    <property type="molecule type" value="Genomic_DNA"/>
</dbReference>
<evidence type="ECO:0000256" key="4">
    <source>
        <dbReference type="SAM" id="MobiDB-lite"/>
    </source>
</evidence>
<reference evidence="6" key="3">
    <citation type="submission" date="2010-09" db="EMBL/GenBank/DDBJ databases">
        <title>Annotation of Gaeumannomyces graminis var. tritici R3-111a-1.</title>
        <authorList>
            <consortium name="The Broad Institute Genome Sequencing Platform"/>
            <person name="Ma L.-J."/>
            <person name="Dead R."/>
            <person name="Young S.K."/>
            <person name="Zeng Q."/>
            <person name="Gargeya S."/>
            <person name="Fitzgerald M."/>
            <person name="Haas B."/>
            <person name="Abouelleil A."/>
            <person name="Alvarado L."/>
            <person name="Arachchi H.M."/>
            <person name="Berlin A."/>
            <person name="Brown A."/>
            <person name="Chapman S.B."/>
            <person name="Chen Z."/>
            <person name="Dunbar C."/>
            <person name="Freedman E."/>
            <person name="Gearin G."/>
            <person name="Gellesch M."/>
            <person name="Goldberg J."/>
            <person name="Griggs A."/>
            <person name="Gujja S."/>
            <person name="Heiman D."/>
            <person name="Howarth C."/>
            <person name="Larson L."/>
            <person name="Lui A."/>
            <person name="MacDonald P.J.P."/>
            <person name="Mehta T."/>
            <person name="Montmayeur A."/>
            <person name="Murphy C."/>
            <person name="Neiman D."/>
            <person name="Pearson M."/>
            <person name="Priest M."/>
            <person name="Roberts A."/>
            <person name="Saif S."/>
            <person name="Shea T."/>
            <person name="Shenoy N."/>
            <person name="Sisk P."/>
            <person name="Stolte C."/>
            <person name="Sykes S."/>
            <person name="Yandava C."/>
            <person name="Wortman J."/>
            <person name="Nusbaum C."/>
            <person name="Birren B."/>
        </authorList>
    </citation>
    <scope>NUCLEOTIDE SEQUENCE</scope>
    <source>
        <strain evidence="6">R3-111a-1</strain>
    </source>
</reference>
<reference evidence="8" key="1">
    <citation type="submission" date="2010-07" db="EMBL/GenBank/DDBJ databases">
        <title>The genome sequence of Gaeumannomyces graminis var. tritici strain R3-111a-1.</title>
        <authorList>
            <consortium name="The Broad Institute Genome Sequencing Platform"/>
            <person name="Ma L.-J."/>
            <person name="Dead R."/>
            <person name="Young S."/>
            <person name="Zeng Q."/>
            <person name="Koehrsen M."/>
            <person name="Alvarado L."/>
            <person name="Berlin A."/>
            <person name="Chapman S.B."/>
            <person name="Chen Z."/>
            <person name="Freedman E."/>
            <person name="Gellesch M."/>
            <person name="Goldberg J."/>
            <person name="Griggs A."/>
            <person name="Gujja S."/>
            <person name="Heilman E.R."/>
            <person name="Heiman D."/>
            <person name="Hepburn T."/>
            <person name="Howarth C."/>
            <person name="Jen D."/>
            <person name="Larson L."/>
            <person name="Mehta T."/>
            <person name="Neiman D."/>
            <person name="Pearson M."/>
            <person name="Roberts A."/>
            <person name="Saif S."/>
            <person name="Shea T."/>
            <person name="Shenoy N."/>
            <person name="Sisk P."/>
            <person name="Stolte C."/>
            <person name="Sykes S."/>
            <person name="Walk T."/>
            <person name="White J."/>
            <person name="Yandava C."/>
            <person name="Haas B."/>
            <person name="Nusbaum C."/>
            <person name="Birren B."/>
        </authorList>
    </citation>
    <scope>NUCLEOTIDE SEQUENCE [LARGE SCALE GENOMIC DNA]</scope>
    <source>
        <strain evidence="8">R3-111a-1</strain>
    </source>
</reference>
<reference evidence="7" key="4">
    <citation type="journal article" date="2015" name="G3 (Bethesda)">
        <title>Genome sequences of three phytopathogenic species of the Magnaporthaceae family of fungi.</title>
        <authorList>
            <person name="Okagaki L.H."/>
            <person name="Nunes C.C."/>
            <person name="Sailsbery J."/>
            <person name="Clay B."/>
            <person name="Brown D."/>
            <person name="John T."/>
            <person name="Oh Y."/>
            <person name="Young N."/>
            <person name="Fitzgerald M."/>
            <person name="Haas B.J."/>
            <person name="Zeng Q."/>
            <person name="Young S."/>
            <person name="Adiconis X."/>
            <person name="Fan L."/>
            <person name="Levin J.Z."/>
            <person name="Mitchell T.K."/>
            <person name="Okubara P.A."/>
            <person name="Farman M.L."/>
            <person name="Kohn L.M."/>
            <person name="Birren B."/>
            <person name="Ma L.-J."/>
            <person name="Dean R.A."/>
        </authorList>
    </citation>
    <scope>NUCLEOTIDE SEQUENCE</scope>
    <source>
        <strain evidence="7">R3-111a-1</strain>
    </source>
</reference>
<evidence type="ECO:0000313" key="6">
    <source>
        <dbReference type="EMBL" id="EJT75264.1"/>
    </source>
</evidence>
<dbReference type="VEuPathDB" id="FungiDB:GGTG_05201"/>
<dbReference type="eggNOG" id="ENOG502R0AV">
    <property type="taxonomic scope" value="Eukaryota"/>
</dbReference>